<evidence type="ECO:0000313" key="10">
    <source>
        <dbReference type="EMBL" id="SON50877.1"/>
    </source>
</evidence>
<evidence type="ECO:0000256" key="1">
    <source>
        <dbReference type="ARBA" id="ARBA00004651"/>
    </source>
</evidence>
<dbReference type="AlphaFoldDB" id="A0A2N8ZG51"/>
<feature type="transmembrane region" description="Helical" evidence="9">
    <location>
        <begin position="363"/>
        <end position="385"/>
    </location>
</feature>
<feature type="transmembrane region" description="Helical" evidence="9">
    <location>
        <begin position="405"/>
        <end position="422"/>
    </location>
</feature>
<keyword evidence="3 9" id="KW-0813">Transport</keyword>
<feature type="transmembrane region" description="Helical" evidence="9">
    <location>
        <begin position="310"/>
        <end position="329"/>
    </location>
</feature>
<dbReference type="GO" id="GO:0005304">
    <property type="term" value="F:L-valine transmembrane transporter activity"/>
    <property type="evidence" value="ECO:0007669"/>
    <property type="project" value="TreeGrafter"/>
</dbReference>
<reference evidence="10 11" key="1">
    <citation type="submission" date="2017-10" db="EMBL/GenBank/DDBJ databases">
        <authorList>
            <person name="Banno H."/>
            <person name="Chua N.-H."/>
        </authorList>
    </citation>
    <scope>NUCLEOTIDE SEQUENCE [LARGE SCALE GENOMIC DNA]</scope>
    <source>
        <strain evidence="10">Vibrio tapetis CECT4600</strain>
    </source>
</reference>
<organism evidence="10 11">
    <name type="scientific">Vibrio tapetis subsp. tapetis</name>
    <dbReference type="NCBI Taxonomy" id="1671868"/>
    <lineage>
        <taxon>Bacteria</taxon>
        <taxon>Pseudomonadati</taxon>
        <taxon>Pseudomonadota</taxon>
        <taxon>Gammaproteobacteria</taxon>
        <taxon>Vibrionales</taxon>
        <taxon>Vibrionaceae</taxon>
        <taxon>Vibrio</taxon>
    </lineage>
</organism>
<keyword evidence="7 9" id="KW-1133">Transmembrane helix</keyword>
<dbReference type="PANTHER" id="PTHR30588:SF0">
    <property type="entry name" value="BRANCHED-CHAIN AMINO ACID PERMEASE BRNQ"/>
    <property type="match status" value="1"/>
</dbReference>
<protein>
    <recommendedName>
        <fullName evidence="9">Branched-chain amino acid transport system carrier protein</fullName>
    </recommendedName>
</protein>
<name>A0A2N8ZG51_9VIBR</name>
<keyword evidence="11" id="KW-1185">Reference proteome</keyword>
<dbReference type="InterPro" id="IPR004685">
    <property type="entry name" value="Brnchd-chn_aa_trnsp_Livcs"/>
</dbReference>
<dbReference type="NCBIfam" id="TIGR00796">
    <property type="entry name" value="livcs"/>
    <property type="match status" value="1"/>
</dbReference>
<evidence type="ECO:0000256" key="9">
    <source>
        <dbReference type="RuleBase" id="RU362122"/>
    </source>
</evidence>
<dbReference type="GO" id="GO:0015190">
    <property type="term" value="F:L-leucine transmembrane transporter activity"/>
    <property type="evidence" value="ECO:0007669"/>
    <property type="project" value="TreeGrafter"/>
</dbReference>
<evidence type="ECO:0000256" key="2">
    <source>
        <dbReference type="ARBA" id="ARBA00008540"/>
    </source>
</evidence>
<evidence type="ECO:0000256" key="4">
    <source>
        <dbReference type="ARBA" id="ARBA00022475"/>
    </source>
</evidence>
<keyword evidence="6 9" id="KW-0029">Amino-acid transport</keyword>
<feature type="transmembrane region" description="Helical" evidence="9">
    <location>
        <begin position="226"/>
        <end position="246"/>
    </location>
</feature>
<evidence type="ECO:0000256" key="5">
    <source>
        <dbReference type="ARBA" id="ARBA00022692"/>
    </source>
</evidence>
<feature type="transmembrane region" description="Helical" evidence="9">
    <location>
        <begin position="335"/>
        <end position="356"/>
    </location>
</feature>
<dbReference type="GO" id="GO:0015188">
    <property type="term" value="F:L-isoleucine transmembrane transporter activity"/>
    <property type="evidence" value="ECO:0007669"/>
    <property type="project" value="TreeGrafter"/>
</dbReference>
<sequence>MKLAGKDIAALGFMTFAMYLGAGNLIFPPLLGYLAGENLAISMVGFLITGVGLPALALVVIALVNGSDNLTKAFPRKIAIGFWVMLFIVIGPAFAIPRAITVAYQFTFSPFIGDAGLVWFSAAFCLVAILFSMYPGKLVSSLGKLLTPLLVVILTILAGAAFLFPSGDFSVAQGDYVDGALSQGLTQGYMTMDALGSIGFGWIIFRAIQGMGVSEPKDITRYTLMAAGIYAAGITLVYLTLAYIGLTSPSLGYDFQNGGEILTAFTQFHFGYTGTILLGAVMLLACLTTAIGVTTAAGEFHAKTFPWFKYRTSICSTMILASLVATIGLSQLLTITLPAVVALHPIAIALLLTALCRHYLSQAWVMIVVAVAALFGLLDACHILGEVPESLSLLCEQYMPLYDFHAAWLLPTLISLVGGVVMSRKHRFVSSAV</sequence>
<dbReference type="PANTHER" id="PTHR30588">
    <property type="entry name" value="BRANCHED-CHAIN AMINO ACID TRANSPORT SYSTEM 2 CARRIER PROTEIN"/>
    <property type="match status" value="1"/>
</dbReference>
<gene>
    <name evidence="10" type="primary">braB</name>
    <name evidence="10" type="ORF">VTAP4600_A2911</name>
</gene>
<feature type="transmembrane region" description="Helical" evidence="9">
    <location>
        <begin position="184"/>
        <end position="205"/>
    </location>
</feature>
<keyword evidence="4" id="KW-1003">Cell membrane</keyword>
<feature type="transmembrane region" description="Helical" evidence="9">
    <location>
        <begin position="116"/>
        <end position="134"/>
    </location>
</feature>
<feature type="transmembrane region" description="Helical" evidence="9">
    <location>
        <begin position="7"/>
        <end position="27"/>
    </location>
</feature>
<dbReference type="OrthoDB" id="9783920at2"/>
<keyword evidence="5 9" id="KW-0812">Transmembrane</keyword>
<feature type="transmembrane region" description="Helical" evidence="9">
    <location>
        <begin position="78"/>
        <end position="96"/>
    </location>
</feature>
<accession>A0A2N8ZG51</accession>
<dbReference type="Proteomes" id="UP000235828">
    <property type="component" value="Chromosome A"/>
</dbReference>
<dbReference type="KEGG" id="vta:A2911"/>
<dbReference type="EMBL" id="LT960611">
    <property type="protein sequence ID" value="SON50877.1"/>
    <property type="molecule type" value="Genomic_DNA"/>
</dbReference>
<evidence type="ECO:0000256" key="3">
    <source>
        <dbReference type="ARBA" id="ARBA00022448"/>
    </source>
</evidence>
<evidence type="ECO:0000256" key="7">
    <source>
        <dbReference type="ARBA" id="ARBA00022989"/>
    </source>
</evidence>
<dbReference type="GO" id="GO:0015820">
    <property type="term" value="P:L-leucine transport"/>
    <property type="evidence" value="ECO:0007669"/>
    <property type="project" value="TreeGrafter"/>
</dbReference>
<feature type="transmembrane region" description="Helical" evidence="9">
    <location>
        <begin position="39"/>
        <end position="66"/>
    </location>
</feature>
<keyword evidence="8 9" id="KW-0472">Membrane</keyword>
<evidence type="ECO:0000256" key="6">
    <source>
        <dbReference type="ARBA" id="ARBA00022970"/>
    </source>
</evidence>
<feature type="transmembrane region" description="Helical" evidence="9">
    <location>
        <begin position="146"/>
        <end position="164"/>
    </location>
</feature>
<dbReference type="Pfam" id="PF05525">
    <property type="entry name" value="Branch_AA_trans"/>
    <property type="match status" value="1"/>
</dbReference>
<feature type="transmembrane region" description="Helical" evidence="9">
    <location>
        <begin position="276"/>
        <end position="298"/>
    </location>
</feature>
<dbReference type="GO" id="GO:0005886">
    <property type="term" value="C:plasma membrane"/>
    <property type="evidence" value="ECO:0007669"/>
    <property type="project" value="UniProtKB-SubCell"/>
</dbReference>
<proteinExistence type="inferred from homology"/>
<evidence type="ECO:0000256" key="8">
    <source>
        <dbReference type="ARBA" id="ARBA00023136"/>
    </source>
</evidence>
<comment type="similarity">
    <text evidence="2 9">Belongs to the branched chain amino acid transporter family.</text>
</comment>
<evidence type="ECO:0000313" key="11">
    <source>
        <dbReference type="Proteomes" id="UP000235828"/>
    </source>
</evidence>
<dbReference type="GO" id="GO:0015818">
    <property type="term" value="P:isoleucine transport"/>
    <property type="evidence" value="ECO:0007669"/>
    <property type="project" value="TreeGrafter"/>
</dbReference>
<comment type="function">
    <text evidence="9">Component of the transport system for branched-chain amino acids.</text>
</comment>
<comment type="subcellular location">
    <subcellularLocation>
        <location evidence="9">Cell inner membrane</location>
        <topology evidence="9">Multi-pass membrane protein</topology>
    </subcellularLocation>
    <subcellularLocation>
        <location evidence="1">Cell membrane</location>
        <topology evidence="1">Multi-pass membrane protein</topology>
    </subcellularLocation>
</comment>
<dbReference type="RefSeq" id="WP_102523294.1">
    <property type="nucleotide sequence ID" value="NZ_LT960611.1"/>
</dbReference>